<proteinExistence type="predicted"/>
<dbReference type="AlphaFoldDB" id="F2UFW8"/>
<dbReference type="InParanoid" id="F2UFW8"/>
<evidence type="ECO:0000313" key="1">
    <source>
        <dbReference type="EMBL" id="EGD75396.1"/>
    </source>
</evidence>
<organism evidence="2">
    <name type="scientific">Salpingoeca rosetta (strain ATCC 50818 / BSB-021)</name>
    <dbReference type="NCBI Taxonomy" id="946362"/>
    <lineage>
        <taxon>Eukaryota</taxon>
        <taxon>Choanoflagellata</taxon>
        <taxon>Craspedida</taxon>
        <taxon>Salpingoecidae</taxon>
        <taxon>Salpingoeca</taxon>
    </lineage>
</organism>
<dbReference type="EMBL" id="GL832972">
    <property type="protein sequence ID" value="EGD75396.1"/>
    <property type="molecule type" value="Genomic_DNA"/>
</dbReference>
<dbReference type="SUPFAM" id="SSF63825">
    <property type="entry name" value="YWTD domain"/>
    <property type="match status" value="1"/>
</dbReference>
<dbReference type="OrthoDB" id="10260017at2759"/>
<evidence type="ECO:0000313" key="2">
    <source>
        <dbReference type="Proteomes" id="UP000007799"/>
    </source>
</evidence>
<dbReference type="KEGG" id="sre:PTSG_06473"/>
<dbReference type="RefSeq" id="XP_004991853.1">
    <property type="nucleotide sequence ID" value="XM_004991796.1"/>
</dbReference>
<dbReference type="Proteomes" id="UP000007799">
    <property type="component" value="Unassembled WGS sequence"/>
</dbReference>
<accession>F2UFW8</accession>
<reference evidence="1" key="1">
    <citation type="submission" date="2009-08" db="EMBL/GenBank/DDBJ databases">
        <title>Annotation of Salpingoeca rosetta.</title>
        <authorList>
            <consortium name="The Broad Institute Genome Sequencing Platform"/>
            <person name="Russ C."/>
            <person name="Cuomo C."/>
            <person name="Burger G."/>
            <person name="Gray M.W."/>
            <person name="Holland P.W.H."/>
            <person name="King N."/>
            <person name="Lang F.B.F."/>
            <person name="Roger A.J."/>
            <person name="Ruiz-Trillo I."/>
            <person name="Young S.K."/>
            <person name="Zeng Q."/>
            <person name="Gargeya S."/>
            <person name="Alvarado L."/>
            <person name="Berlin A."/>
            <person name="Chapman S.B."/>
            <person name="Chen Z."/>
            <person name="Freedman E."/>
            <person name="Gellesch M."/>
            <person name="Goldberg J."/>
            <person name="Griggs A."/>
            <person name="Gujja S."/>
            <person name="Heilman E."/>
            <person name="Heiman D."/>
            <person name="Howarth C."/>
            <person name="Mehta T."/>
            <person name="Neiman D."/>
            <person name="Pearson M."/>
            <person name="Roberts A."/>
            <person name="Saif S."/>
            <person name="Shea T."/>
            <person name="Shenoy N."/>
            <person name="Sisk P."/>
            <person name="Stolte C."/>
            <person name="Sykes S."/>
            <person name="White J."/>
            <person name="Yandava C."/>
            <person name="Haas B."/>
            <person name="Nusbaum C."/>
            <person name="Birren B."/>
        </authorList>
    </citation>
    <scope>NUCLEOTIDE SEQUENCE [LARGE SCALE GENOMIC DNA]</scope>
    <source>
        <strain evidence="1">ATCC 50818</strain>
    </source>
</reference>
<sequence length="406" mass="42869">MNELTLVLCAEDIVLSQHISVLRFDGKLVMIRGLLAVFVVGALCRVCPGNVVLEEDGAGAFHINTSDPHQQPVFVNGMDVQQMYTRLQEQQKLIEVQQDMLGAQNLAIQTLGNTLHVFRSASCPASARSTISAGSGDYKWNGGVLAPNGHIYAIPAAATAILIIDPNSNTADRTSITHSATNTVDLTTIPDVGVGGSYNSALRLDNNLIYGIPRSAPAVLIIDPSTNTVDTTSIAGISGGTWEGAAQAGNGLIFSVPYSSKSVLIIDPKLRTADTTTITGISGGRKWHGTALGGNGFIHGIPYDSRSVLIINPNTKTIDTTTISGISGYQKWHGAVAAKNGFVVGIPRDYYKALIIDPITNRATRHSISGLPAGDARWYGGVLADNGLIYGIPYRVGTCLVMDPGC</sequence>
<dbReference type="GeneID" id="16072413"/>
<keyword evidence="2" id="KW-1185">Reference proteome</keyword>
<gene>
    <name evidence="1" type="ORF">PTSG_06473</name>
</gene>
<protein>
    <submittedName>
        <fullName evidence="1">Uncharacterized protein</fullName>
    </submittedName>
</protein>
<name>F2UFW8_SALR5</name>